<feature type="transmembrane region" description="Helical" evidence="10">
    <location>
        <begin position="63"/>
        <end position="86"/>
    </location>
</feature>
<dbReference type="KEGG" id="cvt:B843_12790"/>
<evidence type="ECO:0000256" key="6">
    <source>
        <dbReference type="ARBA" id="ARBA00022692"/>
    </source>
</evidence>
<keyword evidence="8 10" id="KW-1133">Transmembrane helix</keyword>
<dbReference type="InterPro" id="IPR050736">
    <property type="entry name" value="Sensor_HK_Regulatory"/>
</dbReference>
<dbReference type="PROSITE" id="PS50885">
    <property type="entry name" value="HAMP"/>
    <property type="match status" value="1"/>
</dbReference>
<dbReference type="InterPro" id="IPR005467">
    <property type="entry name" value="His_kinase_dom"/>
</dbReference>
<name>W5Y4W9_9CORY</name>
<dbReference type="PANTHER" id="PTHR43711:SF1">
    <property type="entry name" value="HISTIDINE KINASE 1"/>
    <property type="match status" value="1"/>
</dbReference>
<dbReference type="Pfam" id="PF02518">
    <property type="entry name" value="HATPase_c"/>
    <property type="match status" value="1"/>
</dbReference>
<dbReference type="InterPro" id="IPR003594">
    <property type="entry name" value="HATPase_dom"/>
</dbReference>
<dbReference type="SMART" id="SM00388">
    <property type="entry name" value="HisKA"/>
    <property type="match status" value="1"/>
</dbReference>
<evidence type="ECO:0000256" key="2">
    <source>
        <dbReference type="ARBA" id="ARBA00004236"/>
    </source>
</evidence>
<dbReference type="PANTHER" id="PTHR43711">
    <property type="entry name" value="TWO-COMPONENT HISTIDINE KINASE"/>
    <property type="match status" value="1"/>
</dbReference>
<organism evidence="13 14">
    <name type="scientific">Corynebacterium vitaeruminis DSM 20294</name>
    <dbReference type="NCBI Taxonomy" id="1224164"/>
    <lineage>
        <taxon>Bacteria</taxon>
        <taxon>Bacillati</taxon>
        <taxon>Actinomycetota</taxon>
        <taxon>Actinomycetes</taxon>
        <taxon>Mycobacteriales</taxon>
        <taxon>Corynebacteriaceae</taxon>
        <taxon>Corynebacterium</taxon>
    </lineage>
</organism>
<evidence type="ECO:0000313" key="13">
    <source>
        <dbReference type="EMBL" id="AHI23934.1"/>
    </source>
</evidence>
<dbReference type="SUPFAM" id="SSF47384">
    <property type="entry name" value="Homodimeric domain of signal transducing histidine kinase"/>
    <property type="match status" value="1"/>
</dbReference>
<keyword evidence="14" id="KW-1185">Reference proteome</keyword>
<dbReference type="CDD" id="cd06225">
    <property type="entry name" value="HAMP"/>
    <property type="match status" value="1"/>
</dbReference>
<comment type="catalytic activity">
    <reaction evidence="1">
        <text>ATP + protein L-histidine = ADP + protein N-phospho-L-histidine.</text>
        <dbReference type="EC" id="2.7.13.3"/>
    </reaction>
</comment>
<dbReference type="Pfam" id="PF00672">
    <property type="entry name" value="HAMP"/>
    <property type="match status" value="1"/>
</dbReference>
<dbReference type="Pfam" id="PF00512">
    <property type="entry name" value="HisKA"/>
    <property type="match status" value="1"/>
</dbReference>
<keyword evidence="7" id="KW-0418">Kinase</keyword>
<dbReference type="CDD" id="cd00082">
    <property type="entry name" value="HisKA"/>
    <property type="match status" value="1"/>
</dbReference>
<dbReference type="eggNOG" id="COG5002">
    <property type="taxonomic scope" value="Bacteria"/>
</dbReference>
<evidence type="ECO:0000259" key="12">
    <source>
        <dbReference type="PROSITE" id="PS50885"/>
    </source>
</evidence>
<dbReference type="eggNOG" id="COG2770">
    <property type="taxonomic scope" value="Bacteria"/>
</dbReference>
<dbReference type="GO" id="GO:0000155">
    <property type="term" value="F:phosphorelay sensor kinase activity"/>
    <property type="evidence" value="ECO:0007669"/>
    <property type="project" value="InterPro"/>
</dbReference>
<dbReference type="SUPFAM" id="SSF158472">
    <property type="entry name" value="HAMP domain-like"/>
    <property type="match status" value="1"/>
</dbReference>
<dbReference type="SUPFAM" id="SSF55874">
    <property type="entry name" value="ATPase domain of HSP90 chaperone/DNA topoisomerase II/histidine kinase"/>
    <property type="match status" value="1"/>
</dbReference>
<proteinExistence type="predicted"/>
<keyword evidence="6 10" id="KW-0812">Transmembrane</keyword>
<gene>
    <name evidence="13" type="ORF">B843_12790</name>
</gene>
<dbReference type="InterPro" id="IPR004358">
    <property type="entry name" value="Sig_transdc_His_kin-like_C"/>
</dbReference>
<dbReference type="InterPro" id="IPR003661">
    <property type="entry name" value="HisK_dim/P_dom"/>
</dbReference>
<dbReference type="InterPro" id="IPR036890">
    <property type="entry name" value="HATPase_C_sf"/>
</dbReference>
<dbReference type="PROSITE" id="PS50109">
    <property type="entry name" value="HIS_KIN"/>
    <property type="match status" value="1"/>
</dbReference>
<protein>
    <recommendedName>
        <fullName evidence="3">histidine kinase</fullName>
        <ecNumber evidence="3">2.7.13.3</ecNumber>
    </recommendedName>
</protein>
<dbReference type="Gene3D" id="6.10.340.10">
    <property type="match status" value="1"/>
</dbReference>
<dbReference type="Gene3D" id="3.30.565.10">
    <property type="entry name" value="Histidine kinase-like ATPase, C-terminal domain"/>
    <property type="match status" value="1"/>
</dbReference>
<dbReference type="RefSeq" id="WP_025253906.1">
    <property type="nucleotide sequence ID" value="NZ_CP004353.1"/>
</dbReference>
<dbReference type="InterPro" id="IPR036097">
    <property type="entry name" value="HisK_dim/P_sf"/>
</dbReference>
<evidence type="ECO:0000256" key="10">
    <source>
        <dbReference type="SAM" id="Phobius"/>
    </source>
</evidence>
<dbReference type="HOGENOM" id="CLU_000445_89_3_11"/>
<reference evidence="13 14" key="1">
    <citation type="submission" date="2013-02" db="EMBL/GenBank/DDBJ databases">
        <title>The complete genome sequence of Corynebacterium vitaeruminis DSM 20294.</title>
        <authorList>
            <person name="Ruckert C."/>
            <person name="Albersmeier A."/>
            <person name="Kalinowski J."/>
        </authorList>
    </citation>
    <scope>NUCLEOTIDE SEQUENCE [LARGE SCALE GENOMIC DNA]</scope>
    <source>
        <strain evidence="14">ATCC 10234</strain>
    </source>
</reference>
<comment type="subcellular location">
    <subcellularLocation>
        <location evidence="2">Cell membrane</location>
    </subcellularLocation>
</comment>
<dbReference type="EC" id="2.7.13.3" evidence="3"/>
<evidence type="ECO:0000256" key="9">
    <source>
        <dbReference type="ARBA" id="ARBA00023012"/>
    </source>
</evidence>
<dbReference type="SMART" id="SM00304">
    <property type="entry name" value="HAMP"/>
    <property type="match status" value="1"/>
</dbReference>
<evidence type="ECO:0000256" key="4">
    <source>
        <dbReference type="ARBA" id="ARBA00022553"/>
    </source>
</evidence>
<keyword evidence="5" id="KW-0808">Transferase</keyword>
<dbReference type="CDD" id="cd00075">
    <property type="entry name" value="HATPase"/>
    <property type="match status" value="1"/>
</dbReference>
<evidence type="ECO:0000256" key="1">
    <source>
        <dbReference type="ARBA" id="ARBA00000085"/>
    </source>
</evidence>
<dbReference type="STRING" id="1224164.B843_12790"/>
<keyword evidence="10" id="KW-0472">Membrane</keyword>
<dbReference type="AlphaFoldDB" id="W5Y4W9"/>
<evidence type="ECO:0000256" key="7">
    <source>
        <dbReference type="ARBA" id="ARBA00022777"/>
    </source>
</evidence>
<dbReference type="Gene3D" id="1.10.287.130">
    <property type="match status" value="1"/>
</dbReference>
<dbReference type="PATRIC" id="fig|1224164.3.peg.2582"/>
<feature type="domain" description="Histidine kinase" evidence="11">
    <location>
        <begin position="152"/>
        <end position="400"/>
    </location>
</feature>
<evidence type="ECO:0000256" key="8">
    <source>
        <dbReference type="ARBA" id="ARBA00022989"/>
    </source>
</evidence>
<evidence type="ECO:0000259" key="11">
    <source>
        <dbReference type="PROSITE" id="PS50109"/>
    </source>
</evidence>
<dbReference type="Proteomes" id="UP000019222">
    <property type="component" value="Chromosome"/>
</dbReference>
<dbReference type="EMBL" id="CP004353">
    <property type="protein sequence ID" value="AHI23934.1"/>
    <property type="molecule type" value="Genomic_DNA"/>
</dbReference>
<keyword evidence="9" id="KW-0902">Two-component regulatory system</keyword>
<dbReference type="InterPro" id="IPR003660">
    <property type="entry name" value="HAMP_dom"/>
</dbReference>
<dbReference type="PRINTS" id="PR00344">
    <property type="entry name" value="BCTRLSENSOR"/>
</dbReference>
<dbReference type="GO" id="GO:0005886">
    <property type="term" value="C:plasma membrane"/>
    <property type="evidence" value="ECO:0007669"/>
    <property type="project" value="UniProtKB-SubCell"/>
</dbReference>
<dbReference type="SMART" id="SM00387">
    <property type="entry name" value="HATPase_c"/>
    <property type="match status" value="1"/>
</dbReference>
<accession>W5Y4W9</accession>
<evidence type="ECO:0000256" key="3">
    <source>
        <dbReference type="ARBA" id="ARBA00012438"/>
    </source>
</evidence>
<evidence type="ECO:0000313" key="14">
    <source>
        <dbReference type="Proteomes" id="UP000019222"/>
    </source>
</evidence>
<sequence length="407" mass="42812">MNRVPLSIRFLLAQIAVAAASLLAAGAIALVIGPRLFHEHLLMAGLSDPSSELTHVEQAYRDAGAATLSVAIIVASLCAGVAGWLLSLRIKRPLTELTRAASDVAQGRYATRVPTDVARAAGPEMAMLTSAFNIMAERIDNTEALRRQLLSDLAHEMATPVSVLGVYCEGLQDDVVEWNQETQDVFDEQLGRLKRLIADIDEVSRAQERRIELHRQPISLAELVQVTYSSYREPYATKGVQLHLRAIPQQWVVNADRQRLGQVLGNLLANALRHTPPGGTVTIFAEGPGIESSIVSGDGAGGVGDGVVPVAHAGSGGSAATGMVRIGVSDTGEGLSPDQQARVFERFYRGDGARSTSGGGSGVGLTIARGLVEAHGGTLSVTSPGLGKGATFTFTLPLGEGMPNSTQ</sequence>
<evidence type="ECO:0000256" key="5">
    <source>
        <dbReference type="ARBA" id="ARBA00022679"/>
    </source>
</evidence>
<feature type="domain" description="HAMP" evidence="12">
    <location>
        <begin position="88"/>
        <end position="144"/>
    </location>
</feature>
<keyword evidence="4" id="KW-0597">Phosphoprotein</keyword>